<evidence type="ECO:0000313" key="1">
    <source>
        <dbReference type="EMBL" id="BCJ98460.1"/>
    </source>
</evidence>
<dbReference type="RefSeq" id="WP_185258788.1">
    <property type="nucleotide sequence ID" value="NZ_AP023368.1"/>
</dbReference>
<evidence type="ECO:0000313" key="2">
    <source>
        <dbReference type="Proteomes" id="UP000515703"/>
    </source>
</evidence>
<protein>
    <recommendedName>
        <fullName evidence="3">ATP-binding protein</fullName>
    </recommendedName>
</protein>
<organism evidence="1 2">
    <name type="scientific">Anaerocolumna chitinilytica</name>
    <dbReference type="NCBI Taxonomy" id="1727145"/>
    <lineage>
        <taxon>Bacteria</taxon>
        <taxon>Bacillati</taxon>
        <taxon>Bacillota</taxon>
        <taxon>Clostridia</taxon>
        <taxon>Lachnospirales</taxon>
        <taxon>Lachnospiraceae</taxon>
        <taxon>Anaerocolumna</taxon>
    </lineage>
</organism>
<keyword evidence="2" id="KW-1185">Reference proteome</keyword>
<dbReference type="InterPro" id="IPR027417">
    <property type="entry name" value="P-loop_NTPase"/>
</dbReference>
<dbReference type="Gene3D" id="3.40.50.300">
    <property type="entry name" value="P-loop containing nucleotide triphosphate hydrolases"/>
    <property type="match status" value="1"/>
</dbReference>
<dbReference type="SUPFAM" id="SSF52540">
    <property type="entry name" value="P-loop containing nucleoside triphosphate hydrolases"/>
    <property type="match status" value="1"/>
</dbReference>
<accession>A0A7I8DJC4</accession>
<evidence type="ECO:0008006" key="3">
    <source>
        <dbReference type="Google" id="ProtNLM"/>
    </source>
</evidence>
<reference evidence="1 2" key="1">
    <citation type="submission" date="2020-08" db="EMBL/GenBank/DDBJ databases">
        <title>Draft genome sequencing of an Anaerocolumna strain isolated from anoxic soil subjected to BSD treatment.</title>
        <authorList>
            <person name="Uek A."/>
            <person name="Tonouchi A."/>
        </authorList>
    </citation>
    <scope>NUCLEOTIDE SEQUENCE [LARGE SCALE GENOMIC DNA]</scope>
    <source>
        <strain evidence="1 2">CTTW</strain>
    </source>
</reference>
<gene>
    <name evidence="1" type="ORF">bsdcttw_15010</name>
</gene>
<reference evidence="1 2" key="2">
    <citation type="submission" date="2020-08" db="EMBL/GenBank/DDBJ databases">
        <authorList>
            <person name="Ueki A."/>
            <person name="Tonouchi A."/>
        </authorList>
    </citation>
    <scope>NUCLEOTIDE SEQUENCE [LARGE SCALE GENOMIC DNA]</scope>
    <source>
        <strain evidence="1 2">CTTW</strain>
    </source>
</reference>
<sequence length="1527" mass="178769">MMINIDFKSIRAYDGSQQNGFEELVCQLARLDPPQNAKSFIRKEGAGGDAGVECFWICTDGTELAWQAKYFTEALDTSQWSQIDESVQNAIQKHPNIRKYFICVPRDRTDSRRKNKKGEPVVTSLDTWNSYKEKWEKKAIERGNEIEFIYWGKSELVDILQKDDPIYTGKILYWFDAAVVTSEKFRSIAMNAKTCLGERFTPENHVELPVMKMLTCIDRASEWRGEIRNIVSEIYRCRKDIESITKCNVFKTEKEQTLIELIEKYDRFVNDIIEFKDNDALLSRISVYCDQIIVLTNILNDLSDFIYNINVKEPETRNDRADINRQINSINNVLYQYDELFKNEKLQAGKLRRLLITGEAGSGKSHLLCDFVLRRIDNALPTVFLLGEHYHGGDPIRFLAETLDLLNHSNSSVLGALETLGVTYKTNTLIVIDAINEGNYRRDWYSYIHKFILDLQSFEHIAVIFSCRNTYTDFIIPDVVLKNTPKIVHRGFEGFEKRAALKYLSKHDISIPAVPFLAPEFSNPLFLKITCKTLKDSGFKEFPKGLQGYNNLFGFYLDSIQDVVRRDKGVYRTDIVRSAVSEMVNKLYPDRLWGIPVNEAEKIINRYDSGNNGERTLFDILISEGLFSFDIDISRDGIKTEIIRFTYERFSDFAIANAIVANCKNEEEFQKLINEDLTLKAIIDDFQYWGIVKALGIAVPEKFHRELLDFLKFDKNNDWKYEQYLEGTFLDGILLRSKDSISDNSLNYLNKVRPTSFDNMALDTLLSLSTEPGHPWNADFLDKNLFKRLLAERDRLWTTYISTHDYSEGDGEKESPIRTIINWVNHENLGKVEHERLRLVAIVLLWTSSSSKRMLRQSAIKALAKVFSRIPYEISGFLSKYSGLNDSYVVNGLFAAAYGAIVNLPDKISVDEIVRSVIEHQFTENVKNPHLLTRDYARGIIEYAYNKKGYVIENIDEFRPPYKSTWPLENPLPSEIDALDVEHSSIKSSVQGFLNDFGNYIMNEVTDWTATNLSEPRPKTCYEFNVDFAESLPKELNNEYMEILNKRVVEEEARGLKTRTWINSLLGDKEDLLSLFQEGEDKLDDREMDFDNVDDREENSQEKFNEESCFDIFRNKIDEINREYLRWLCHEGVTDRNAKFDLEWAKRWVIKRAYTLGWTSKLFKEFERIYCGDAYRRNGGLIERIGKKYQWIAYYELLEHLSGNLYFNDRGYEDVDDSKFWGPWQINVREMDPTYWFEAKKDICYDDIVNRWWRPYYFNFDSEDLAEQKKWLCDEMSLPDFQKIICTVEPGTDIQWLTLRSFCDWKIKALIDDDKHGEPALWYRINTCIINQRDFNSYRTYLSGRWLGDPNIIYVPNTGNQRFWGEYPWHPSYDNIVDWLAYDNGPECKYHVPLYEYEFSTSRFDHMEDETSSFYMPSKKIIEEMGLTNNKENPGEWMKDNIAVFRDPSLDVNTQPCALFEKKAFCEWLNKNDYVLIWLIGGEKQLFSPHVTKFFGRLNYNYLYCMDGKGNINSDTWIEQEAPRGNR</sequence>
<dbReference type="KEGG" id="acht:bsdcttw_15010"/>
<proteinExistence type="predicted"/>
<dbReference type="EMBL" id="AP023368">
    <property type="protein sequence ID" value="BCJ98460.1"/>
    <property type="molecule type" value="Genomic_DNA"/>
</dbReference>
<name>A0A7I8DJC4_9FIRM</name>
<dbReference type="Proteomes" id="UP000515703">
    <property type="component" value="Chromosome"/>
</dbReference>